<dbReference type="Pfam" id="PF00126">
    <property type="entry name" value="HTH_1"/>
    <property type="match status" value="1"/>
</dbReference>
<dbReference type="PRINTS" id="PR00039">
    <property type="entry name" value="HTHLYSR"/>
</dbReference>
<dbReference type="GO" id="GO:0000976">
    <property type="term" value="F:transcription cis-regulatory region binding"/>
    <property type="evidence" value="ECO:0007669"/>
    <property type="project" value="TreeGrafter"/>
</dbReference>
<dbReference type="InterPro" id="IPR036390">
    <property type="entry name" value="WH_DNA-bd_sf"/>
</dbReference>
<dbReference type="InterPro" id="IPR005119">
    <property type="entry name" value="LysR_subst-bd"/>
</dbReference>
<dbReference type="KEGG" id="llu:AKJ09_01442"/>
<accession>A0A0K1PMM8</accession>
<dbReference type="Proteomes" id="UP000064967">
    <property type="component" value="Chromosome"/>
</dbReference>
<dbReference type="GO" id="GO:0003700">
    <property type="term" value="F:DNA-binding transcription factor activity"/>
    <property type="evidence" value="ECO:0007669"/>
    <property type="project" value="InterPro"/>
</dbReference>
<dbReference type="SUPFAM" id="SSF53850">
    <property type="entry name" value="Periplasmic binding protein-like II"/>
    <property type="match status" value="1"/>
</dbReference>
<dbReference type="Pfam" id="PF03466">
    <property type="entry name" value="LysR_substrate"/>
    <property type="match status" value="1"/>
</dbReference>
<evidence type="ECO:0000256" key="3">
    <source>
        <dbReference type="ARBA" id="ARBA00023125"/>
    </source>
</evidence>
<dbReference type="PANTHER" id="PTHR30126">
    <property type="entry name" value="HTH-TYPE TRANSCRIPTIONAL REGULATOR"/>
    <property type="match status" value="1"/>
</dbReference>
<evidence type="ECO:0000313" key="6">
    <source>
        <dbReference type="EMBL" id="AKU94778.1"/>
    </source>
</evidence>
<name>A0A0K1PMM8_9BACT</name>
<sequence>MSNAMLEVRHLRLVRAIAEEGGATRAASRLHLTQSAVSHQLAELEGRLGVALFTRVRRQLVLTAAGERLVEAARTMLGDLARLERELHRAGTRKREVLRLVVECFTSYHWLPPIVARIADEHPHVEVRIVTEATREPVAALLRGQIELALVSSPVRDRELVSTPLFEDEWTVIMAPSHRLASRPHVTAKELGAETLFAHDAPRSDVERLRELIAAERATMPRVVLVPLTDALVELVAAGLGVAIVSRWAIAPWERRGEIVTRRFTREGLAERWSAVYRRDAEPRLPLARLTELLADATFAAPSRRKVSGGRR</sequence>
<evidence type="ECO:0000313" key="7">
    <source>
        <dbReference type="Proteomes" id="UP000064967"/>
    </source>
</evidence>
<dbReference type="PATRIC" id="fig|1391654.3.peg.1458"/>
<proteinExistence type="inferred from homology"/>
<dbReference type="InterPro" id="IPR000847">
    <property type="entry name" value="LysR_HTH_N"/>
</dbReference>
<keyword evidence="7" id="KW-1185">Reference proteome</keyword>
<evidence type="ECO:0000259" key="5">
    <source>
        <dbReference type="PROSITE" id="PS50931"/>
    </source>
</evidence>
<dbReference type="InterPro" id="IPR036388">
    <property type="entry name" value="WH-like_DNA-bd_sf"/>
</dbReference>
<protein>
    <submittedName>
        <fullName evidence="6">Transcriptional activator MetR</fullName>
    </submittedName>
</protein>
<reference evidence="6 7" key="1">
    <citation type="submission" date="2015-08" db="EMBL/GenBank/DDBJ databases">
        <authorList>
            <person name="Babu N.S."/>
            <person name="Beckwith C.J."/>
            <person name="Beseler K.G."/>
            <person name="Brison A."/>
            <person name="Carone J.V."/>
            <person name="Caskin T.P."/>
            <person name="Diamond M."/>
            <person name="Durham M.E."/>
            <person name="Foxe J.M."/>
            <person name="Go M."/>
            <person name="Henderson B.A."/>
            <person name="Jones I.B."/>
            <person name="McGettigan J.A."/>
            <person name="Micheletti S.J."/>
            <person name="Nasrallah M.E."/>
            <person name="Ortiz D."/>
            <person name="Piller C.R."/>
            <person name="Privatt S.R."/>
            <person name="Schneider S.L."/>
            <person name="Sharp S."/>
            <person name="Smith T.C."/>
            <person name="Stanton J.D."/>
            <person name="Ullery H.E."/>
            <person name="Wilson R.J."/>
            <person name="Serrano M.G."/>
            <person name="Buck G."/>
            <person name="Lee V."/>
            <person name="Wang Y."/>
            <person name="Carvalho R."/>
            <person name="Voegtly L."/>
            <person name="Shi R."/>
            <person name="Duckworth R."/>
            <person name="Johnson A."/>
            <person name="Loviza R."/>
            <person name="Walstead R."/>
            <person name="Shah Z."/>
            <person name="Kiflezghi M."/>
            <person name="Wade K."/>
            <person name="Ball S.L."/>
            <person name="Bradley K.W."/>
            <person name="Asai D.J."/>
            <person name="Bowman C.A."/>
            <person name="Russell D.A."/>
            <person name="Pope W.H."/>
            <person name="Jacobs-Sera D."/>
            <person name="Hendrix R.W."/>
            <person name="Hatfull G.F."/>
        </authorList>
    </citation>
    <scope>NUCLEOTIDE SEQUENCE [LARGE SCALE GENOMIC DNA]</scope>
    <source>
        <strain evidence="6 7">DSM 27648</strain>
    </source>
</reference>
<feature type="domain" description="HTH lysR-type" evidence="5">
    <location>
        <begin position="6"/>
        <end position="63"/>
    </location>
</feature>
<gene>
    <name evidence="6" type="ORF">AKJ09_01442</name>
</gene>
<evidence type="ECO:0000256" key="1">
    <source>
        <dbReference type="ARBA" id="ARBA00009437"/>
    </source>
</evidence>
<dbReference type="PANTHER" id="PTHR30126:SF25">
    <property type="entry name" value="HTH-TYPE TRANSCRIPTIONAL REGULATOR METR"/>
    <property type="match status" value="1"/>
</dbReference>
<organism evidence="6 7">
    <name type="scientific">Labilithrix luteola</name>
    <dbReference type="NCBI Taxonomy" id="1391654"/>
    <lineage>
        <taxon>Bacteria</taxon>
        <taxon>Pseudomonadati</taxon>
        <taxon>Myxococcota</taxon>
        <taxon>Polyangia</taxon>
        <taxon>Polyangiales</taxon>
        <taxon>Labilitrichaceae</taxon>
        <taxon>Labilithrix</taxon>
    </lineage>
</organism>
<dbReference type="AlphaFoldDB" id="A0A0K1PMM8"/>
<dbReference type="PROSITE" id="PS50931">
    <property type="entry name" value="HTH_LYSR"/>
    <property type="match status" value="1"/>
</dbReference>
<dbReference type="Gene3D" id="3.40.190.10">
    <property type="entry name" value="Periplasmic binding protein-like II"/>
    <property type="match status" value="2"/>
</dbReference>
<evidence type="ECO:0000256" key="4">
    <source>
        <dbReference type="ARBA" id="ARBA00023163"/>
    </source>
</evidence>
<comment type="similarity">
    <text evidence="1">Belongs to the LysR transcriptional regulatory family.</text>
</comment>
<dbReference type="OrthoDB" id="5317428at2"/>
<evidence type="ECO:0000256" key="2">
    <source>
        <dbReference type="ARBA" id="ARBA00023015"/>
    </source>
</evidence>
<dbReference type="STRING" id="1391654.AKJ09_01442"/>
<keyword evidence="2" id="KW-0805">Transcription regulation</keyword>
<dbReference type="Gene3D" id="1.10.10.10">
    <property type="entry name" value="Winged helix-like DNA-binding domain superfamily/Winged helix DNA-binding domain"/>
    <property type="match status" value="1"/>
</dbReference>
<keyword evidence="3" id="KW-0238">DNA-binding</keyword>
<dbReference type="EMBL" id="CP012333">
    <property type="protein sequence ID" value="AKU94778.1"/>
    <property type="molecule type" value="Genomic_DNA"/>
</dbReference>
<dbReference type="FunFam" id="1.10.10.10:FF:000001">
    <property type="entry name" value="LysR family transcriptional regulator"/>
    <property type="match status" value="1"/>
</dbReference>
<dbReference type="SUPFAM" id="SSF46785">
    <property type="entry name" value="Winged helix' DNA-binding domain"/>
    <property type="match status" value="1"/>
</dbReference>
<dbReference type="RefSeq" id="WP_146646329.1">
    <property type="nucleotide sequence ID" value="NZ_CP012333.1"/>
</dbReference>
<keyword evidence="4" id="KW-0804">Transcription</keyword>